<dbReference type="InterPro" id="IPR014729">
    <property type="entry name" value="Rossmann-like_a/b/a_fold"/>
</dbReference>
<reference evidence="3 4" key="1">
    <citation type="submission" date="2019-07" db="EMBL/GenBank/DDBJ databases">
        <title>Genomic Encyclopedia of Type Strains, Phase IV (KMG-IV): sequencing the most valuable type-strain genomes for metagenomic binning, comparative biology and taxonomic classification.</title>
        <authorList>
            <person name="Goeker M."/>
        </authorList>
    </citation>
    <scope>NUCLEOTIDE SEQUENCE [LARGE SCALE GENOMIC DNA]</scope>
    <source>
        <strain evidence="3 4">DSM 18961</strain>
    </source>
</reference>
<feature type="domain" description="UspA" evidence="2">
    <location>
        <begin position="1"/>
        <end position="146"/>
    </location>
</feature>
<organism evidence="3 4">
    <name type="scientific">Tenacibaculum adriaticum</name>
    <dbReference type="NCBI Taxonomy" id="413713"/>
    <lineage>
        <taxon>Bacteria</taxon>
        <taxon>Pseudomonadati</taxon>
        <taxon>Bacteroidota</taxon>
        <taxon>Flavobacteriia</taxon>
        <taxon>Flavobacteriales</taxon>
        <taxon>Flavobacteriaceae</taxon>
        <taxon>Tenacibaculum</taxon>
    </lineage>
</organism>
<dbReference type="OrthoDB" id="9788959at2"/>
<evidence type="ECO:0000259" key="2">
    <source>
        <dbReference type="Pfam" id="PF00582"/>
    </source>
</evidence>
<dbReference type="PANTHER" id="PTHR46268">
    <property type="entry name" value="STRESS RESPONSE PROTEIN NHAX"/>
    <property type="match status" value="1"/>
</dbReference>
<accession>A0A5S5DZT9</accession>
<dbReference type="InterPro" id="IPR006015">
    <property type="entry name" value="Universal_stress_UspA"/>
</dbReference>
<keyword evidence="4" id="KW-1185">Reference proteome</keyword>
<dbReference type="CDD" id="cd00293">
    <property type="entry name" value="USP-like"/>
    <property type="match status" value="1"/>
</dbReference>
<sequence>MKNILLPTDFSENSQNAIVYALNFFKDEECTFYVLNVTEINILAASESFDVLTLPVIEESLLTAAKERLASLIKQVKPLSNNKKHNFIALSDYDFFIDSMRKHVIEKNIELIVMGTKGATGLKEVIIGSNAGDVITKVNCTSLLVPEKAIYKPLKEIAFPTDFSLFYNIKTLLPLSKIIYKTNAALRILHISKKEMELNSDQKKNKELFKDFFAESDYTFHYLTNDKVEDAVECFVQSRNIDLIVMVAKNLNYFQQILFHSKVEKISYHTDVPFLVLHE</sequence>
<dbReference type="EMBL" id="VNIA01000001">
    <property type="protein sequence ID" value="TYQ00263.1"/>
    <property type="molecule type" value="Genomic_DNA"/>
</dbReference>
<dbReference type="PANTHER" id="PTHR46268:SF6">
    <property type="entry name" value="UNIVERSAL STRESS PROTEIN UP12"/>
    <property type="match status" value="1"/>
</dbReference>
<dbReference type="Gene3D" id="3.40.50.620">
    <property type="entry name" value="HUPs"/>
    <property type="match status" value="2"/>
</dbReference>
<dbReference type="Pfam" id="PF00582">
    <property type="entry name" value="Usp"/>
    <property type="match status" value="1"/>
</dbReference>
<evidence type="ECO:0000256" key="1">
    <source>
        <dbReference type="ARBA" id="ARBA00008791"/>
    </source>
</evidence>
<dbReference type="AlphaFoldDB" id="A0A5S5DZT9"/>
<name>A0A5S5DZT9_9FLAO</name>
<dbReference type="PRINTS" id="PR01438">
    <property type="entry name" value="UNVRSLSTRESS"/>
</dbReference>
<dbReference type="RefSeq" id="WP_148869084.1">
    <property type="nucleotide sequence ID" value="NZ_VNIA01000001.1"/>
</dbReference>
<comment type="similarity">
    <text evidence="1">Belongs to the universal stress protein A family.</text>
</comment>
<evidence type="ECO:0000313" key="3">
    <source>
        <dbReference type="EMBL" id="TYQ00263.1"/>
    </source>
</evidence>
<dbReference type="SUPFAM" id="SSF52402">
    <property type="entry name" value="Adenine nucleotide alpha hydrolases-like"/>
    <property type="match status" value="2"/>
</dbReference>
<gene>
    <name evidence="3" type="ORF">C7447_101873</name>
</gene>
<comment type="caution">
    <text evidence="3">The sequence shown here is derived from an EMBL/GenBank/DDBJ whole genome shotgun (WGS) entry which is preliminary data.</text>
</comment>
<proteinExistence type="inferred from homology"/>
<protein>
    <submittedName>
        <fullName evidence="3">Nucleotide-binding universal stress UspA family protein</fullName>
    </submittedName>
</protein>
<dbReference type="InterPro" id="IPR006016">
    <property type="entry name" value="UspA"/>
</dbReference>
<dbReference type="Proteomes" id="UP000323136">
    <property type="component" value="Unassembled WGS sequence"/>
</dbReference>
<evidence type="ECO:0000313" key="4">
    <source>
        <dbReference type="Proteomes" id="UP000323136"/>
    </source>
</evidence>